<dbReference type="HOGENOM" id="CLU_150428_0_0_2"/>
<dbReference type="STRING" id="1582439.NPIRD3C_1282"/>
<reference evidence="1 2" key="3">
    <citation type="journal article" date="2019" name="Int. J. Syst. Evol. Microbiol.">
        <title>Nitrosopumilus adriaticus sp. nov. and Nitrosopumilus piranensis sp. nov., two ammonia-oxidizing archaea from the Adriatic Sea and members of the class Nitrososphaeria.</title>
        <authorList>
            <person name="Bayer B."/>
            <person name="Vojvoda J."/>
            <person name="Reinthaler T."/>
            <person name="Reyes C."/>
            <person name="Pinto M."/>
            <person name="Herndl G.J."/>
        </authorList>
    </citation>
    <scope>NUCLEOTIDE SEQUENCE [LARGE SCALE GENOMIC DNA]</scope>
    <source>
        <strain evidence="1 2">D3C</strain>
    </source>
</reference>
<reference evidence="2" key="1">
    <citation type="submission" date="2015-02" db="EMBL/GenBank/DDBJ databases">
        <title>Characterization of two novel Thaumarchaeota isolated from the Northern Adriatic Sea.</title>
        <authorList>
            <person name="Bayer B."/>
            <person name="Vojvoda J."/>
            <person name="Offre P."/>
            <person name="Srivastava A."/>
            <person name="Elisabeth N."/>
            <person name="Garcia J.A.L."/>
            <person name="Schleper C."/>
            <person name="Herndl G.J."/>
        </authorList>
    </citation>
    <scope>NUCLEOTIDE SEQUENCE [LARGE SCALE GENOMIC DNA]</scope>
    <source>
        <strain evidence="2">D3C</strain>
    </source>
</reference>
<name>A0A0C5BW81_9ARCH</name>
<organism evidence="1 2">
    <name type="scientific">Nitrosopumilus piranensis</name>
    <dbReference type="NCBI Taxonomy" id="1582439"/>
    <lineage>
        <taxon>Archaea</taxon>
        <taxon>Nitrososphaerota</taxon>
        <taxon>Nitrososphaeria</taxon>
        <taxon>Nitrosopumilales</taxon>
        <taxon>Nitrosopumilaceae</taxon>
        <taxon>Nitrosopumilus</taxon>
    </lineage>
</organism>
<dbReference type="OrthoDB" id="2484at2157"/>
<reference evidence="1 2" key="2">
    <citation type="journal article" date="2016" name="ISME J.">
        <title>Physiological and genomic characterization of two novel marine thaumarchaeal strains indicates niche differentiation.</title>
        <authorList>
            <person name="Bayer B."/>
            <person name="Vojvoda J."/>
            <person name="Offre P."/>
            <person name="Alves R.J."/>
            <person name="Elisabeth N.H."/>
            <person name="Garcia J.A."/>
            <person name="Volland J.M."/>
            <person name="Srivastava A."/>
            <person name="Schleper C."/>
            <person name="Herndl G.J."/>
        </authorList>
    </citation>
    <scope>NUCLEOTIDE SEQUENCE [LARGE SCALE GENOMIC DNA]</scope>
    <source>
        <strain evidence="1 2">D3C</strain>
    </source>
</reference>
<dbReference type="EMBL" id="CP010868">
    <property type="protein sequence ID" value="AJM92494.1"/>
    <property type="molecule type" value="Genomic_DNA"/>
</dbReference>
<keyword evidence="2" id="KW-1185">Reference proteome</keyword>
<protein>
    <submittedName>
        <fullName evidence="1">Uncharacterized protein</fullName>
    </submittedName>
</protein>
<evidence type="ECO:0000313" key="1">
    <source>
        <dbReference type="EMBL" id="AJM92494.1"/>
    </source>
</evidence>
<dbReference type="GeneID" id="41600418"/>
<evidence type="ECO:0000313" key="2">
    <source>
        <dbReference type="Proteomes" id="UP000032027"/>
    </source>
</evidence>
<dbReference type="PATRIC" id="fig|1582439.9.peg.1323"/>
<dbReference type="RefSeq" id="WP_148703327.1">
    <property type="nucleotide sequence ID" value="NZ_CP010868.1"/>
</dbReference>
<dbReference type="KEGG" id="nid:NPIRD3C_1282"/>
<dbReference type="AlphaFoldDB" id="A0A0C5BW81"/>
<sequence length="135" mass="15927">MSDKPKHSDFELFEKISKKYFLELEQNVPHIQQTLFDLQNEYYKVWKNFVNSNLSLQKEFLTTSGLDSKLPDATKDIIENIADETIQFRSILHKITISNIEYGKNYAKKLNDNADAFVDLNRKITQYWTSAFIPR</sequence>
<proteinExistence type="predicted"/>
<dbReference type="Proteomes" id="UP000032027">
    <property type="component" value="Chromosome"/>
</dbReference>
<gene>
    <name evidence="1" type="ORF">NPIRD3C_1282</name>
</gene>
<accession>A0A0C5BW81</accession>